<sequence length="256" mass="29681">MLATSPNYTITWEKLPDDFVLPDDPVDNINQPALAAALTEGLQLAGKLPETALTPTNYGICATINGKLAIKAPDWAYIHPITVSREEVFRSYTPHLQGNIPALVLEFLSHTDGGEYSVKETYPPGKFFFYEQILKVPNYGIFDLQTGILELYRLDDNQRYRLESANEQGWFWIDQIQLFLGVWQGTRENRSGYWLRWWDEQGNLLLWGAERVEQERQRVEQERQRAEQERQRAEQERQRAEKLIAQLRAAGIEPVE</sequence>
<evidence type="ECO:0000313" key="4">
    <source>
        <dbReference type="Proteomes" id="UP000184550"/>
    </source>
</evidence>
<protein>
    <recommendedName>
        <fullName evidence="2">Putative restriction endonuclease domain-containing protein</fullName>
    </recommendedName>
</protein>
<evidence type="ECO:0000313" key="3">
    <source>
        <dbReference type="EMBL" id="VXD20821.1"/>
    </source>
</evidence>
<dbReference type="PANTHER" id="PTHR33352">
    <property type="entry name" value="SLR1095 PROTEIN"/>
    <property type="match status" value="1"/>
</dbReference>
<keyword evidence="4" id="KW-1185">Reference proteome</keyword>
<proteinExistence type="predicted"/>
<dbReference type="OrthoDB" id="449360at2"/>
<keyword evidence="1" id="KW-0175">Coiled coil</keyword>
<feature type="coiled-coil region" evidence="1">
    <location>
        <begin position="209"/>
        <end position="253"/>
    </location>
</feature>
<dbReference type="RefSeq" id="WP_083616960.1">
    <property type="nucleotide sequence ID" value="NZ_LR734826.1"/>
</dbReference>
<organism evidence="3 4">
    <name type="scientific">Planktothrix serta PCC 8927</name>
    <dbReference type="NCBI Taxonomy" id="671068"/>
    <lineage>
        <taxon>Bacteria</taxon>
        <taxon>Bacillati</taxon>
        <taxon>Cyanobacteriota</taxon>
        <taxon>Cyanophyceae</taxon>
        <taxon>Oscillatoriophycideae</taxon>
        <taxon>Oscillatoriales</taxon>
        <taxon>Microcoleaceae</taxon>
        <taxon>Planktothrix</taxon>
    </lineage>
</organism>
<gene>
    <name evidence="3" type="ORF">PL8927_70027</name>
</gene>
<dbReference type="Pfam" id="PF05685">
    <property type="entry name" value="Uma2"/>
    <property type="match status" value="1"/>
</dbReference>
<dbReference type="EMBL" id="CZCU02000146">
    <property type="protein sequence ID" value="VXD20821.1"/>
    <property type="molecule type" value="Genomic_DNA"/>
</dbReference>
<dbReference type="AlphaFoldDB" id="A0A7Z9BRI3"/>
<feature type="domain" description="Putative restriction endonuclease" evidence="2">
    <location>
        <begin position="70"/>
        <end position="174"/>
    </location>
</feature>
<name>A0A7Z9BRI3_9CYAN</name>
<evidence type="ECO:0000256" key="1">
    <source>
        <dbReference type="SAM" id="Coils"/>
    </source>
</evidence>
<dbReference type="Proteomes" id="UP000184550">
    <property type="component" value="Unassembled WGS sequence"/>
</dbReference>
<evidence type="ECO:0000259" key="2">
    <source>
        <dbReference type="Pfam" id="PF05685"/>
    </source>
</evidence>
<accession>A0A7Z9BRI3</accession>
<reference evidence="3" key="1">
    <citation type="submission" date="2019-10" db="EMBL/GenBank/DDBJ databases">
        <authorList>
            <consortium name="Genoscope - CEA"/>
            <person name="William W."/>
        </authorList>
    </citation>
    <scope>NUCLEOTIDE SEQUENCE [LARGE SCALE GENOMIC DNA]</scope>
    <source>
        <strain evidence="3">BBR_PRJEB10992</strain>
    </source>
</reference>
<dbReference type="InterPro" id="IPR008538">
    <property type="entry name" value="Uma2"/>
</dbReference>
<dbReference type="PANTHER" id="PTHR33352:SF3">
    <property type="entry name" value="SLR1612 PROTEIN"/>
    <property type="match status" value="1"/>
</dbReference>
<comment type="caution">
    <text evidence="3">The sequence shown here is derived from an EMBL/GenBank/DDBJ whole genome shotgun (WGS) entry which is preliminary data.</text>
</comment>